<keyword evidence="7 15" id="KW-0547">Nucleotide-binding</keyword>
<feature type="region of interest" description="Disordered" evidence="17">
    <location>
        <begin position="90"/>
        <end position="116"/>
    </location>
</feature>
<evidence type="ECO:0000256" key="9">
    <source>
        <dbReference type="ARBA" id="ARBA00023054"/>
    </source>
</evidence>
<comment type="subcellular location">
    <subcellularLocation>
        <location evidence="2">Cytoplasm</location>
        <location evidence="2">Cytoskeleton</location>
        <location evidence="2">Spindle</location>
    </subcellularLocation>
    <subcellularLocation>
        <location evidence="3">Midbody</location>
    </subcellularLocation>
    <subcellularLocation>
        <location evidence="1">Nucleus</location>
    </subcellularLocation>
</comment>
<feature type="compositionally biased region" description="Polar residues" evidence="17">
    <location>
        <begin position="24"/>
        <end position="41"/>
    </location>
</feature>
<evidence type="ECO:0000256" key="6">
    <source>
        <dbReference type="ARBA" id="ARBA00022701"/>
    </source>
</evidence>
<sequence length="1610" mass="180303">MPIYTVPARSPAGTRCTATFQKASSHNSLASSRAPGQQLGSQVLGEKDGLPSCPRNKAEEVNRTYVISACEKVSDVSTSFKLEGRLTLQRRTGASKKSVSGSDTAQGTEELQTEKRLTLRRRVRTGSTETSQVNQNIVPRKGNGDFDVQGNDKITLLQHIKDSDGVKPSLKLTECQSGTKLQHNLNSKDSFGLVGGVCENAINTCLKDKTSTADTKFQNGIPKSELLVASKGTNRMSGEQLNEKGNINKLAGKQRVQHLMIKHSSLERPRTPAKVLTERLTPKNSVSQDQPSLQVASNDQTPHLQILAKKLPSACSSLPVSTSSETKVKAGTSAESSSAGEGVPKVKNSKVVVAVRVRPFNNREKTENSFPVISISGSETIVRNPSTNQVYSFSYDFSFWSFDKDHPNFASQAMIYQTLALPLLERAFEGYNACLFTYGQTGSGKSYTMMGFDDDRGIIPRLCEDLFNQIAQMDKEQVLYHLEMSFFEVYNEKIRDLLVFKAENGQKKQQLRVREHPVLGPYVEDLTVVWFYVLTCLLQSWLELGNKQRATAATVMNDKSSRSHSVFTLVMTQTKVELVNEEQCDRRLTSHINLIDLAGSECCTKAQTTGERLKEGVSINKSLLTLGRVISALSKQSQNGKKTFIPYRESVLTWLLKESLGGNSQTTMIATVSPAASSTEETLSTLRYAKQACSIINIAKVNEDVNGKLIRELKAEIEKLKAAQKSALNTDREKYRRYLQEITSLRVELHQQERNMAEMQRAWKEKLEQAEERKLEDIKQLQKAGIAFKMDNHLPNLVNLNEDPQLSEVLLYMIKEGETTVGRCTPNSKHDIQLSGVLIADDHCVIKNTVGKVSIIPLREAKTYVNGKCILDPTILHHGDRVVLGGEHYFRFNHPAEVQKVKTPCGSSCLHDHPKDFEFAKNELLIAQRTQLESEIEEARLKAKEEMMQSVQIAKEMVQQELTSQREVYESKIKSLEAEVREESRKKQIQELNNQKATTKIQELEKAKKSLELELHFNKKRLEMETLATKQALEDHTIHHAKIVEALEAEKQKIAEEILALQKNHGSGNKPGMIPLNWKSLKLSVMIKEANAISNALGKDTVFCRHDKMDDKTGAVSSIQVQVRNIKLGITTFWSLEKFECKLAAMKELYESNDRNKAVVDVFYDPADEWEPDLSDSSISLLSRRRSRSFMKNKRISGCLSEIKLQSIQNKQTSYISGSLNKSSMCSSIYELFLPGICKESLSSALDLLERNHEGGKSIADSLLTDLFIIFSGASAISKAYEQQDEECQENFFSLDRAAQSYSIRIVSAFDQIVVISKLWLNNIQKCPGSRKVDEEMKQEIKNLGGYLQLLLQGCSSDISSMVTEAWSKVNQTVKQTMKYVGHLAVVTTADISFPEENNIPASSLQEFVLAIYDGVGLGLECLIDAVQEKARIVEKELVKQSPQNEIQSRIKDNVVALARFLENNMSYCRKKETESHLPEEDSLYREIKKSTKIAVKYLELERCLTEVCQIVSSMLQGLYRNTSPLRSFAENISVIAGYFNSYFSLFALSSASNPVQKIHVPFMNLDELDSLVDSLIMNFELEQGQSSLQSQVICNETTETRGGQVETGQ</sequence>
<name>A0A7L1TRF9_PHANI</name>
<dbReference type="SMART" id="SM00129">
    <property type="entry name" value="KISc"/>
    <property type="match status" value="1"/>
</dbReference>
<dbReference type="FunFam" id="3.40.850.10:FF:000042">
    <property type="entry name" value="Kinesin family member 14"/>
    <property type="match status" value="1"/>
</dbReference>
<dbReference type="Gene3D" id="3.40.850.10">
    <property type="entry name" value="Kinesin motor domain"/>
    <property type="match status" value="1"/>
</dbReference>
<evidence type="ECO:0000256" key="3">
    <source>
        <dbReference type="ARBA" id="ARBA00004214"/>
    </source>
</evidence>
<dbReference type="InterPro" id="IPR027417">
    <property type="entry name" value="P-loop_NTPase"/>
</dbReference>
<evidence type="ECO:0000256" key="17">
    <source>
        <dbReference type="SAM" id="MobiDB-lite"/>
    </source>
</evidence>
<organism evidence="19 20">
    <name type="scientific">Phainopepla nitens</name>
    <name type="common">Phainopepla</name>
    <dbReference type="NCBI Taxonomy" id="161653"/>
    <lineage>
        <taxon>Eukaryota</taxon>
        <taxon>Metazoa</taxon>
        <taxon>Chordata</taxon>
        <taxon>Craniata</taxon>
        <taxon>Vertebrata</taxon>
        <taxon>Euteleostomi</taxon>
        <taxon>Archelosauria</taxon>
        <taxon>Archosauria</taxon>
        <taxon>Dinosauria</taxon>
        <taxon>Saurischia</taxon>
        <taxon>Theropoda</taxon>
        <taxon>Coelurosauria</taxon>
        <taxon>Aves</taxon>
        <taxon>Neognathae</taxon>
        <taxon>Neoaves</taxon>
        <taxon>Telluraves</taxon>
        <taxon>Australaves</taxon>
        <taxon>Passeriformes</taxon>
        <taxon>Bombycillidae</taxon>
        <taxon>Phainopepla</taxon>
    </lineage>
</organism>
<dbReference type="GO" id="GO:0007018">
    <property type="term" value="P:microtubule-based movement"/>
    <property type="evidence" value="ECO:0007669"/>
    <property type="project" value="InterPro"/>
</dbReference>
<dbReference type="InterPro" id="IPR008984">
    <property type="entry name" value="SMAD_FHA_dom_sf"/>
</dbReference>
<evidence type="ECO:0000256" key="8">
    <source>
        <dbReference type="ARBA" id="ARBA00022840"/>
    </source>
</evidence>
<dbReference type="InterPro" id="IPR036961">
    <property type="entry name" value="Kinesin_motor_dom_sf"/>
</dbReference>
<dbReference type="GO" id="GO:0003777">
    <property type="term" value="F:microtubule motor activity"/>
    <property type="evidence" value="ECO:0007669"/>
    <property type="project" value="InterPro"/>
</dbReference>
<dbReference type="SMART" id="SM00240">
    <property type="entry name" value="FHA"/>
    <property type="match status" value="1"/>
</dbReference>
<evidence type="ECO:0000256" key="5">
    <source>
        <dbReference type="ARBA" id="ARBA00022553"/>
    </source>
</evidence>
<evidence type="ECO:0000256" key="14">
    <source>
        <dbReference type="ARBA" id="ARBA00073220"/>
    </source>
</evidence>
<dbReference type="PANTHER" id="PTHR47117">
    <property type="entry name" value="STAR-RELATED LIPID TRANSFER PROTEIN 9"/>
    <property type="match status" value="1"/>
</dbReference>
<dbReference type="CDD" id="cd22707">
    <property type="entry name" value="FHA_KIF14"/>
    <property type="match status" value="1"/>
</dbReference>
<evidence type="ECO:0000313" key="19">
    <source>
        <dbReference type="EMBL" id="NXO63077.1"/>
    </source>
</evidence>
<comment type="similarity">
    <text evidence="15">Belongs to the TRAFAC class myosin-kinesin ATPase superfamily. Kinesin family.</text>
</comment>
<dbReference type="Gene3D" id="2.60.200.20">
    <property type="match status" value="1"/>
</dbReference>
<evidence type="ECO:0000256" key="2">
    <source>
        <dbReference type="ARBA" id="ARBA00004186"/>
    </source>
</evidence>
<evidence type="ECO:0000256" key="7">
    <source>
        <dbReference type="ARBA" id="ARBA00022741"/>
    </source>
</evidence>
<feature type="compositionally biased region" description="Polar residues" evidence="17">
    <location>
        <begin position="90"/>
        <end position="110"/>
    </location>
</feature>
<protein>
    <recommendedName>
        <fullName evidence="14">Kinesin-like protein KIF14</fullName>
    </recommendedName>
</protein>
<feature type="domain" description="Kinesin motor" evidence="18">
    <location>
        <begin position="350"/>
        <end position="695"/>
    </location>
</feature>
<evidence type="ECO:0000313" key="20">
    <source>
        <dbReference type="Proteomes" id="UP000579685"/>
    </source>
</evidence>
<dbReference type="InterPro" id="IPR001752">
    <property type="entry name" value="Kinesin_motor_dom"/>
</dbReference>
<dbReference type="Pfam" id="PF00498">
    <property type="entry name" value="FHA"/>
    <property type="match status" value="1"/>
</dbReference>
<dbReference type="PANTHER" id="PTHR47117:SF7">
    <property type="entry name" value="KINESIN-LIKE PROTEIN KIF14"/>
    <property type="match status" value="1"/>
</dbReference>
<feature type="non-terminal residue" evidence="19">
    <location>
        <position position="1610"/>
    </location>
</feature>
<keyword evidence="8 15" id="KW-0067">ATP-binding</keyword>
<keyword evidence="9 16" id="KW-0175">Coiled coil</keyword>
<dbReference type="GO" id="GO:0005524">
    <property type="term" value="F:ATP binding"/>
    <property type="evidence" value="ECO:0007669"/>
    <property type="project" value="UniProtKB-UniRule"/>
</dbReference>
<feature type="region of interest" description="Disordered" evidence="17">
    <location>
        <begin position="318"/>
        <end position="342"/>
    </location>
</feature>
<evidence type="ECO:0000256" key="13">
    <source>
        <dbReference type="ARBA" id="ARBA00064520"/>
    </source>
</evidence>
<dbReference type="InterPro" id="IPR032405">
    <property type="entry name" value="Kinesin_assoc"/>
</dbReference>
<feature type="binding site" evidence="15">
    <location>
        <begin position="439"/>
        <end position="446"/>
    </location>
    <ligand>
        <name>ATP</name>
        <dbReference type="ChEBI" id="CHEBI:30616"/>
    </ligand>
</feature>
<keyword evidence="4" id="KW-0963">Cytoplasm</keyword>
<dbReference type="Proteomes" id="UP000579685">
    <property type="component" value="Unassembled WGS sequence"/>
</dbReference>
<keyword evidence="12" id="KW-0539">Nucleus</keyword>
<dbReference type="InterPro" id="IPR056523">
    <property type="entry name" value="4HB_KIF14"/>
</dbReference>
<dbReference type="SUPFAM" id="SSF52540">
    <property type="entry name" value="P-loop containing nucleoside triphosphate hydrolases"/>
    <property type="match status" value="1"/>
</dbReference>
<feature type="coiled-coil region" evidence="16">
    <location>
        <begin position="922"/>
        <end position="1064"/>
    </location>
</feature>
<dbReference type="GO" id="GO:0005819">
    <property type="term" value="C:spindle"/>
    <property type="evidence" value="ECO:0007669"/>
    <property type="project" value="UniProtKB-SubCell"/>
</dbReference>
<feature type="compositionally biased region" description="Low complexity" evidence="17">
    <location>
        <begin position="333"/>
        <end position="342"/>
    </location>
</feature>
<dbReference type="InterPro" id="IPR000253">
    <property type="entry name" value="FHA_dom"/>
</dbReference>
<proteinExistence type="inferred from homology"/>
<dbReference type="PROSITE" id="PS00411">
    <property type="entry name" value="KINESIN_MOTOR_1"/>
    <property type="match status" value="1"/>
</dbReference>
<dbReference type="EMBL" id="VXBQ01002504">
    <property type="protein sequence ID" value="NXO63077.1"/>
    <property type="molecule type" value="Genomic_DNA"/>
</dbReference>
<dbReference type="InterPro" id="IPR019821">
    <property type="entry name" value="Kinesin_motor_CS"/>
</dbReference>
<dbReference type="GO" id="GO:0005874">
    <property type="term" value="C:microtubule"/>
    <property type="evidence" value="ECO:0007669"/>
    <property type="project" value="UniProtKB-KW"/>
</dbReference>
<evidence type="ECO:0000259" key="18">
    <source>
        <dbReference type="PROSITE" id="PS50067"/>
    </source>
</evidence>
<accession>A0A7L1TRF9</accession>
<comment type="caution">
    <text evidence="19">The sequence shown here is derived from an EMBL/GenBank/DDBJ whole genome shotgun (WGS) entry which is preliminary data.</text>
</comment>
<reference evidence="19 20" key="1">
    <citation type="submission" date="2019-09" db="EMBL/GenBank/DDBJ databases">
        <title>Bird 10,000 Genomes (B10K) Project - Family phase.</title>
        <authorList>
            <person name="Zhang G."/>
        </authorList>
    </citation>
    <scope>NUCLEOTIDE SEQUENCE [LARGE SCALE GENOMIC DNA]</scope>
    <source>
        <strain evidence="19">B10K-DU-002-32</strain>
        <tissue evidence="19">Muscle</tissue>
    </source>
</reference>
<feature type="non-terminal residue" evidence="19">
    <location>
        <position position="1"/>
    </location>
</feature>
<evidence type="ECO:0000256" key="11">
    <source>
        <dbReference type="ARBA" id="ARBA00023212"/>
    </source>
</evidence>
<dbReference type="PROSITE" id="PS50067">
    <property type="entry name" value="KINESIN_MOTOR_2"/>
    <property type="match status" value="1"/>
</dbReference>
<evidence type="ECO:0000256" key="12">
    <source>
        <dbReference type="ARBA" id="ARBA00023242"/>
    </source>
</evidence>
<evidence type="ECO:0000256" key="10">
    <source>
        <dbReference type="ARBA" id="ARBA00023175"/>
    </source>
</evidence>
<dbReference type="PRINTS" id="PR00380">
    <property type="entry name" value="KINESINHEAVY"/>
</dbReference>
<dbReference type="GO" id="GO:0008017">
    <property type="term" value="F:microtubule binding"/>
    <property type="evidence" value="ECO:0007669"/>
    <property type="project" value="InterPro"/>
</dbReference>
<keyword evidence="5" id="KW-0597">Phosphoprotein</keyword>
<dbReference type="SUPFAM" id="SSF49879">
    <property type="entry name" value="SMAD/FHA domain"/>
    <property type="match status" value="1"/>
</dbReference>
<dbReference type="Pfam" id="PF16183">
    <property type="entry name" value="Kinesin_assoc"/>
    <property type="match status" value="1"/>
</dbReference>
<feature type="region of interest" description="Disordered" evidence="17">
    <location>
        <begin position="24"/>
        <end position="56"/>
    </location>
</feature>
<dbReference type="GO" id="GO:0043066">
    <property type="term" value="P:negative regulation of apoptotic process"/>
    <property type="evidence" value="ECO:0007669"/>
    <property type="project" value="UniProtKB-ARBA"/>
</dbReference>
<dbReference type="FunFam" id="2.60.200.20:FF:000020">
    <property type="entry name" value="Kinesin family member 14"/>
    <property type="match status" value="1"/>
</dbReference>
<evidence type="ECO:0000256" key="15">
    <source>
        <dbReference type="PROSITE-ProRule" id="PRU00283"/>
    </source>
</evidence>
<dbReference type="GO" id="GO:0005634">
    <property type="term" value="C:nucleus"/>
    <property type="evidence" value="ECO:0007669"/>
    <property type="project" value="UniProtKB-SubCell"/>
</dbReference>
<dbReference type="Pfam" id="PF00225">
    <property type="entry name" value="Kinesin"/>
    <property type="match status" value="1"/>
</dbReference>
<keyword evidence="10 15" id="KW-0505">Motor protein</keyword>
<evidence type="ECO:0000256" key="16">
    <source>
        <dbReference type="SAM" id="Coils"/>
    </source>
</evidence>
<dbReference type="GO" id="GO:0030496">
    <property type="term" value="C:midbody"/>
    <property type="evidence" value="ECO:0007669"/>
    <property type="project" value="UniProtKB-SubCell"/>
</dbReference>
<dbReference type="Pfam" id="PF23313">
    <property type="entry name" value="4HB_KIF14"/>
    <property type="match status" value="1"/>
</dbReference>
<comment type="subunit">
    <text evidence="13">Directly interacts with PRC1 within a complex also containing KIF4A, KIF20A and KIF23; targets to the central spindle. Directly interacts with CIT depending on the activation state of the kinase (stronger interaction with the kinase-dead form); targets to the midbody. Interacts with ARRB2; the interaction is detected in the nucleus upon OR1D2 stimulation. Interacts with AKT1; the interaction is detected in the plasma membrane upon INS stimulation and promotes AKT1 phosphorylation. Interacts with SVIL; at midbody during cytokinesis. Interacts with RADIL (via PDZ domain); recruits RADIL to the microtubule network restricting RADIL from interaction with activated RAP1A.</text>
</comment>
<keyword evidence="20" id="KW-1185">Reference proteome</keyword>
<evidence type="ECO:0000256" key="4">
    <source>
        <dbReference type="ARBA" id="ARBA00022490"/>
    </source>
</evidence>
<feature type="coiled-coil region" evidence="16">
    <location>
        <begin position="710"/>
        <end position="784"/>
    </location>
</feature>
<keyword evidence="11" id="KW-0206">Cytoskeleton</keyword>
<keyword evidence="6" id="KW-0493">Microtubule</keyword>
<evidence type="ECO:0000256" key="1">
    <source>
        <dbReference type="ARBA" id="ARBA00004123"/>
    </source>
</evidence>
<gene>
    <name evidence="19" type="primary">Kif14</name>
    <name evidence="19" type="ORF">PHANIT_R08943</name>
</gene>